<comment type="caution">
    <text evidence="14">The sequence shown here is derived from an EMBL/GenBank/DDBJ whole genome shotgun (WGS) entry which is preliminary data.</text>
</comment>
<dbReference type="PROSITE" id="PS00086">
    <property type="entry name" value="CYTOCHROME_P450"/>
    <property type="match status" value="1"/>
</dbReference>
<keyword evidence="15" id="KW-1185">Reference proteome</keyword>
<keyword evidence="4 12" id="KW-0349">Heme</keyword>
<evidence type="ECO:0000256" key="5">
    <source>
        <dbReference type="ARBA" id="ARBA00022692"/>
    </source>
</evidence>
<dbReference type="InterPro" id="IPR001128">
    <property type="entry name" value="Cyt_P450"/>
</dbReference>
<dbReference type="GO" id="GO:0020037">
    <property type="term" value="F:heme binding"/>
    <property type="evidence" value="ECO:0007669"/>
    <property type="project" value="InterPro"/>
</dbReference>
<organism evidence="14 15">
    <name type="scientific">Arabidopsis suecica</name>
    <name type="common">Swedish thale-cress</name>
    <name type="synonym">Cardaminopsis suecica</name>
    <dbReference type="NCBI Taxonomy" id="45249"/>
    <lineage>
        <taxon>Eukaryota</taxon>
        <taxon>Viridiplantae</taxon>
        <taxon>Streptophyta</taxon>
        <taxon>Embryophyta</taxon>
        <taxon>Tracheophyta</taxon>
        <taxon>Spermatophyta</taxon>
        <taxon>Magnoliopsida</taxon>
        <taxon>eudicotyledons</taxon>
        <taxon>Gunneridae</taxon>
        <taxon>Pentapetalae</taxon>
        <taxon>rosids</taxon>
        <taxon>malvids</taxon>
        <taxon>Brassicales</taxon>
        <taxon>Brassicaceae</taxon>
        <taxon>Camelineae</taxon>
        <taxon>Arabidopsis</taxon>
    </lineage>
</organism>
<evidence type="ECO:0000256" key="10">
    <source>
        <dbReference type="ARBA" id="ARBA00023033"/>
    </source>
</evidence>
<sequence>MYIKLISLTVLHCRGKMALYLISLLPIIVATIMLYQRWWRSNIPPGPKPKFLIGNLHQMKPLWTHSFSEWSQTYGPIISVWIGSQLTVVVSSSDLARQVLRDKDHQLSNRHRIARMTQTGTDLVWSDYSPHYVKLRKLCTLELFSLKSIENFRSLREMEARSMVVSILKDLTSDSGDGQARKPVVVRKYLAAVVLNTISRLMIGKEFGSEEGKEFKSIVEKEHLLSGSGTILDHVWWLKWVSSWFISDKEFLAHKDRRTKWFRGAIMVEEDVAIEDHRGFVRKLLVLKEQKELSEETVGGLVWNMLTAGADTTAVVIEWAMAEMIKCPAVQEKAQQELDSVVGSERLMSESDILKLPYLQCVVKEALRLHPSTPLMLPHKASETVWVGGYKVPKGATVYVNVQAIGRDPANWINPYEFRPERFLQEETDVKGRDFRVLPFGSGRRMCPAAQLSMNLMTLVMGNLLHCFSWSSPIPGERIDMSENPGLLCNMRTPLQALALPRAAARVIPLPLD</sequence>
<dbReference type="FunFam" id="1.10.630.10:FF:000039">
    <property type="entry name" value="Cytochrome P450"/>
    <property type="match status" value="1"/>
</dbReference>
<protein>
    <submittedName>
        <fullName evidence="14">Cytochrome P450 superfamily</fullName>
    </submittedName>
</protein>
<evidence type="ECO:0000256" key="1">
    <source>
        <dbReference type="ARBA" id="ARBA00001971"/>
    </source>
</evidence>
<proteinExistence type="inferred from homology"/>
<keyword evidence="10 12" id="KW-0503">Monooxygenase</keyword>
<dbReference type="GO" id="GO:0005506">
    <property type="term" value="F:iron ion binding"/>
    <property type="evidence" value="ECO:0007669"/>
    <property type="project" value="InterPro"/>
</dbReference>
<evidence type="ECO:0000256" key="6">
    <source>
        <dbReference type="ARBA" id="ARBA00022723"/>
    </source>
</evidence>
<keyword evidence="7 13" id="KW-1133">Transmembrane helix</keyword>
<dbReference type="Proteomes" id="UP000694251">
    <property type="component" value="Chromosome 7"/>
</dbReference>
<evidence type="ECO:0000256" key="2">
    <source>
        <dbReference type="ARBA" id="ARBA00004167"/>
    </source>
</evidence>
<dbReference type="OrthoDB" id="2789670at2759"/>
<evidence type="ECO:0000256" key="4">
    <source>
        <dbReference type="ARBA" id="ARBA00022617"/>
    </source>
</evidence>
<evidence type="ECO:0000256" key="3">
    <source>
        <dbReference type="ARBA" id="ARBA00010617"/>
    </source>
</evidence>
<dbReference type="PANTHER" id="PTHR47944">
    <property type="entry name" value="CYTOCHROME P450 98A9"/>
    <property type="match status" value="1"/>
</dbReference>
<evidence type="ECO:0000313" key="15">
    <source>
        <dbReference type="Proteomes" id="UP000694251"/>
    </source>
</evidence>
<gene>
    <name evidence="14" type="ORF">ISN44_As07g023160</name>
</gene>
<evidence type="ECO:0000256" key="13">
    <source>
        <dbReference type="SAM" id="Phobius"/>
    </source>
</evidence>
<keyword evidence="6 12" id="KW-0479">Metal-binding</keyword>
<reference evidence="14 15" key="1">
    <citation type="submission" date="2020-12" db="EMBL/GenBank/DDBJ databases">
        <title>Concerted genomic and epigenomic changes stabilize Arabidopsis allopolyploids.</title>
        <authorList>
            <person name="Chen Z."/>
        </authorList>
    </citation>
    <scope>NUCLEOTIDE SEQUENCE [LARGE SCALE GENOMIC DNA]</scope>
    <source>
        <strain evidence="14">As9502</strain>
        <tissue evidence="14">Leaf</tissue>
    </source>
</reference>
<dbReference type="GO" id="GO:0004497">
    <property type="term" value="F:monooxygenase activity"/>
    <property type="evidence" value="ECO:0007669"/>
    <property type="project" value="UniProtKB-KW"/>
</dbReference>
<dbReference type="PANTHER" id="PTHR47944:SF10">
    <property type="entry name" value="CYTOCHROME P450 98A9"/>
    <property type="match status" value="1"/>
</dbReference>
<accession>A0A8T2BZ21</accession>
<keyword evidence="8 12" id="KW-0560">Oxidoreductase</keyword>
<keyword evidence="9 12" id="KW-0408">Iron</keyword>
<evidence type="ECO:0000256" key="8">
    <source>
        <dbReference type="ARBA" id="ARBA00023002"/>
    </source>
</evidence>
<evidence type="ECO:0000313" key="14">
    <source>
        <dbReference type="EMBL" id="KAG7590124.1"/>
    </source>
</evidence>
<name>A0A8T2BZ21_ARASU</name>
<comment type="similarity">
    <text evidence="3 12">Belongs to the cytochrome P450 family.</text>
</comment>
<evidence type="ECO:0000256" key="9">
    <source>
        <dbReference type="ARBA" id="ARBA00023004"/>
    </source>
</evidence>
<keyword evidence="11 13" id="KW-0472">Membrane</keyword>
<dbReference type="InterPro" id="IPR017972">
    <property type="entry name" value="Cyt_P450_CS"/>
</dbReference>
<keyword evidence="5 13" id="KW-0812">Transmembrane</keyword>
<dbReference type="AlphaFoldDB" id="A0A8T2BZ21"/>
<dbReference type="EMBL" id="JAEFBJ010000007">
    <property type="protein sequence ID" value="KAG7590124.1"/>
    <property type="molecule type" value="Genomic_DNA"/>
</dbReference>
<evidence type="ECO:0000256" key="7">
    <source>
        <dbReference type="ARBA" id="ARBA00022989"/>
    </source>
</evidence>
<feature type="transmembrane region" description="Helical" evidence="13">
    <location>
        <begin position="17"/>
        <end position="35"/>
    </location>
</feature>
<dbReference type="GO" id="GO:0016020">
    <property type="term" value="C:membrane"/>
    <property type="evidence" value="ECO:0007669"/>
    <property type="project" value="UniProtKB-SubCell"/>
</dbReference>
<dbReference type="Pfam" id="PF00067">
    <property type="entry name" value="p450"/>
    <property type="match status" value="1"/>
</dbReference>
<evidence type="ECO:0000256" key="12">
    <source>
        <dbReference type="RuleBase" id="RU000461"/>
    </source>
</evidence>
<evidence type="ECO:0000256" key="11">
    <source>
        <dbReference type="ARBA" id="ARBA00023136"/>
    </source>
</evidence>
<dbReference type="GO" id="GO:0016705">
    <property type="term" value="F:oxidoreductase activity, acting on paired donors, with incorporation or reduction of molecular oxygen"/>
    <property type="evidence" value="ECO:0007669"/>
    <property type="project" value="InterPro"/>
</dbReference>
<comment type="subcellular location">
    <subcellularLocation>
        <location evidence="2">Membrane</location>
        <topology evidence="2">Single-pass membrane protein</topology>
    </subcellularLocation>
</comment>
<comment type="cofactor">
    <cofactor evidence="1">
        <name>heme</name>
        <dbReference type="ChEBI" id="CHEBI:30413"/>
    </cofactor>
</comment>